<gene>
    <name evidence="1" type="ORF">CK203_017121</name>
</gene>
<name>A0A438JZL2_VITVI</name>
<reference evidence="1 2" key="1">
    <citation type="journal article" date="2018" name="PLoS Genet.">
        <title>Population sequencing reveals clonal diversity and ancestral inbreeding in the grapevine cultivar Chardonnay.</title>
        <authorList>
            <person name="Roach M.J."/>
            <person name="Johnson D.L."/>
            <person name="Bohlmann J."/>
            <person name="van Vuuren H.J."/>
            <person name="Jones S.J."/>
            <person name="Pretorius I.S."/>
            <person name="Schmidt S.A."/>
            <person name="Borneman A.R."/>
        </authorList>
    </citation>
    <scope>NUCLEOTIDE SEQUENCE [LARGE SCALE GENOMIC DNA]</scope>
    <source>
        <strain evidence="2">cv. Chardonnay</strain>
        <tissue evidence="1">Leaf</tissue>
    </source>
</reference>
<protein>
    <recommendedName>
        <fullName evidence="3">Reverse transcriptase domain-containing protein</fullName>
    </recommendedName>
</protein>
<proteinExistence type="predicted"/>
<sequence>MEALSCLLKRAKIGGFLLGWRVSGRDGEGVEVSHMLFTDDTLVFCEPSHDQLTYLYWLLMWFEAILGLKVNLEKSELIPLGSVENVEELTQEFGCKVGVLPSSYLGLSLGSPFKSLGQCGGEVTQKTNFVEKTAIIYSSKSKGGLRVRCLLTLNRALLCNWSWRYAANMRAFWQKVISGKYREEDGGWRSCEGMLGPASLGGSMIARRIWLKGFPEIAKMEVERSFEFPSCNHLEFLGAT</sequence>
<dbReference type="AlphaFoldDB" id="A0A438JZL2"/>
<evidence type="ECO:0008006" key="3">
    <source>
        <dbReference type="Google" id="ProtNLM"/>
    </source>
</evidence>
<evidence type="ECO:0000313" key="1">
    <source>
        <dbReference type="EMBL" id="RVX14404.1"/>
    </source>
</evidence>
<dbReference type="Proteomes" id="UP000288805">
    <property type="component" value="Unassembled WGS sequence"/>
</dbReference>
<organism evidence="1 2">
    <name type="scientific">Vitis vinifera</name>
    <name type="common">Grape</name>
    <dbReference type="NCBI Taxonomy" id="29760"/>
    <lineage>
        <taxon>Eukaryota</taxon>
        <taxon>Viridiplantae</taxon>
        <taxon>Streptophyta</taxon>
        <taxon>Embryophyta</taxon>
        <taxon>Tracheophyta</taxon>
        <taxon>Spermatophyta</taxon>
        <taxon>Magnoliopsida</taxon>
        <taxon>eudicotyledons</taxon>
        <taxon>Gunneridae</taxon>
        <taxon>Pentapetalae</taxon>
        <taxon>rosids</taxon>
        <taxon>Vitales</taxon>
        <taxon>Vitaceae</taxon>
        <taxon>Viteae</taxon>
        <taxon>Vitis</taxon>
    </lineage>
</organism>
<comment type="caution">
    <text evidence="1">The sequence shown here is derived from an EMBL/GenBank/DDBJ whole genome shotgun (WGS) entry which is preliminary data.</text>
</comment>
<evidence type="ECO:0000313" key="2">
    <source>
        <dbReference type="Proteomes" id="UP000288805"/>
    </source>
</evidence>
<dbReference type="EMBL" id="QGNW01000021">
    <property type="protein sequence ID" value="RVX14404.1"/>
    <property type="molecule type" value="Genomic_DNA"/>
</dbReference>
<accession>A0A438JZL2</accession>